<proteinExistence type="predicted"/>
<dbReference type="STRING" id="1225564.AA309_23875"/>
<evidence type="ECO:0000259" key="1">
    <source>
        <dbReference type="Pfam" id="PF21834"/>
    </source>
</evidence>
<dbReference type="EMBL" id="LCYG01000067">
    <property type="protein sequence ID" value="KLK90751.1"/>
    <property type="molecule type" value="Genomic_DNA"/>
</dbReference>
<evidence type="ECO:0000313" key="2">
    <source>
        <dbReference type="EMBL" id="KLK90751.1"/>
    </source>
</evidence>
<accession>A0A0H1R7E7</accession>
<keyword evidence="3" id="KW-1185">Reference proteome</keyword>
<gene>
    <name evidence="2" type="ORF">AA309_23875</name>
</gene>
<name>A0A0H1R7E7_9HYPH</name>
<dbReference type="PATRIC" id="fig|1225564.3.peg.6197"/>
<sequence>MRCYFHLVNGSDVVPDDMGVEVASLEMAQSLAYRAIQEIRAEADLVDEEWRGWRLNVVCSQGSVLASICLSATLQ</sequence>
<comment type="caution">
    <text evidence="2">The sequence shown here is derived from an EMBL/GenBank/DDBJ whole genome shotgun (WGS) entry which is preliminary data.</text>
</comment>
<dbReference type="InterPro" id="IPR054189">
    <property type="entry name" value="DUF6894"/>
</dbReference>
<organism evidence="2 3">
    <name type="scientific">Microvirga vignae</name>
    <dbReference type="NCBI Taxonomy" id="1225564"/>
    <lineage>
        <taxon>Bacteria</taxon>
        <taxon>Pseudomonadati</taxon>
        <taxon>Pseudomonadota</taxon>
        <taxon>Alphaproteobacteria</taxon>
        <taxon>Hyphomicrobiales</taxon>
        <taxon>Methylobacteriaceae</taxon>
        <taxon>Microvirga</taxon>
    </lineage>
</organism>
<dbReference type="Pfam" id="PF21834">
    <property type="entry name" value="DUF6894"/>
    <property type="match status" value="1"/>
</dbReference>
<dbReference type="AlphaFoldDB" id="A0A0H1R7E7"/>
<dbReference type="RefSeq" id="WP_047191537.1">
    <property type="nucleotide sequence ID" value="NZ_LCYG01000067.1"/>
</dbReference>
<evidence type="ECO:0000313" key="3">
    <source>
        <dbReference type="Proteomes" id="UP000035489"/>
    </source>
</evidence>
<dbReference type="OrthoDB" id="8020459at2"/>
<protein>
    <recommendedName>
        <fullName evidence="1">DUF6894 domain-containing protein</fullName>
    </recommendedName>
</protein>
<dbReference type="Proteomes" id="UP000035489">
    <property type="component" value="Unassembled WGS sequence"/>
</dbReference>
<reference evidence="2 3" key="1">
    <citation type="submission" date="2015-05" db="EMBL/GenBank/DDBJ databases">
        <title>Draft genome sequence of Microvirga vignae strain BR3299, a novel nitrogen fixing bacteria isolated from Brazil semi-aired region.</title>
        <authorList>
            <person name="Zilli J.E."/>
            <person name="Passos S.R."/>
            <person name="Leite J."/>
            <person name="Baldani J.I."/>
            <person name="Xavier G.R."/>
            <person name="Rumjaneck N.G."/>
            <person name="Simoes-Araujo J.L."/>
        </authorList>
    </citation>
    <scope>NUCLEOTIDE SEQUENCE [LARGE SCALE GENOMIC DNA]</scope>
    <source>
        <strain evidence="2 3">BR3299</strain>
    </source>
</reference>
<feature type="domain" description="DUF6894" evidence="1">
    <location>
        <begin position="2"/>
        <end position="70"/>
    </location>
</feature>